<organism evidence="10 11">
    <name type="scientific">Anditalea andensis</name>
    <dbReference type="NCBI Taxonomy" id="1048983"/>
    <lineage>
        <taxon>Bacteria</taxon>
        <taxon>Pseudomonadati</taxon>
        <taxon>Bacteroidota</taxon>
        <taxon>Cytophagia</taxon>
        <taxon>Cytophagales</taxon>
        <taxon>Cytophagaceae</taxon>
        <taxon>Anditalea</taxon>
    </lineage>
</organism>
<feature type="transmembrane region" description="Helical" evidence="8">
    <location>
        <begin position="236"/>
        <end position="259"/>
    </location>
</feature>
<comment type="caution">
    <text evidence="10">The sequence shown here is derived from an EMBL/GenBank/DDBJ whole genome shotgun (WGS) entry which is preliminary data.</text>
</comment>
<name>A0A074KY88_9BACT</name>
<dbReference type="InterPro" id="IPR029020">
    <property type="entry name" value="Ammonium/urea_transptr"/>
</dbReference>
<proteinExistence type="inferred from homology"/>
<feature type="transmembrane region" description="Helical" evidence="8">
    <location>
        <begin position="320"/>
        <end position="340"/>
    </location>
</feature>
<dbReference type="eggNOG" id="COG0004">
    <property type="taxonomic scope" value="Bacteria"/>
</dbReference>
<evidence type="ECO:0000256" key="7">
    <source>
        <dbReference type="ARBA" id="ARBA00023177"/>
    </source>
</evidence>
<keyword evidence="5 8" id="KW-1133">Transmembrane helix</keyword>
<evidence type="ECO:0000256" key="2">
    <source>
        <dbReference type="ARBA" id="ARBA00005887"/>
    </source>
</evidence>
<dbReference type="PANTHER" id="PTHR11730:SF6">
    <property type="entry name" value="AMMONIUM TRANSPORTER"/>
    <property type="match status" value="1"/>
</dbReference>
<evidence type="ECO:0000256" key="1">
    <source>
        <dbReference type="ARBA" id="ARBA00004141"/>
    </source>
</evidence>
<dbReference type="AlphaFoldDB" id="A0A074KY88"/>
<dbReference type="Proteomes" id="UP000027821">
    <property type="component" value="Unassembled WGS sequence"/>
</dbReference>
<feature type="transmembrane region" description="Helical" evidence="8">
    <location>
        <begin position="266"/>
        <end position="284"/>
    </location>
</feature>
<dbReference type="OrthoDB" id="9814202at2"/>
<dbReference type="Gene3D" id="1.10.3430.10">
    <property type="entry name" value="Ammonium transporter AmtB like domains"/>
    <property type="match status" value="1"/>
</dbReference>
<dbReference type="NCBIfam" id="TIGR00836">
    <property type="entry name" value="amt"/>
    <property type="match status" value="1"/>
</dbReference>
<sequence>MTDDIFILHNLWMIVATILVFIMHLGFAALEAGLVRQKNTINILYKNAIIPSIGILTYALVGYNIMHAVDISSVFRLGVHFPGGDGQDAFNDKFTFYTNFIFQAMFAATSATIVSGAVAERIKLTPFLLFSTLYTGLCFPIIARWKWGGGFLDNMDTPFYDFAGSTLLHSAGGWAALVGALVLGPRIGKFVGGETKAFPGHNIPLATIGVFLLWFGWFGFNGGSIGGAYAGQLSQVFVTTGVAAASAAIAAHFTSHLLFKTFDITMVFNGILSGLVSITAGSNLMSIGEAVMVGGIGGVMVVFGVRLVDKWRIDDPVGVIPVHLFGGIWGTLAVGIFGKLAGWSQLISQIIGIGVVGIFCLVFSYIAFKIIDKIMGLRVSEKVEKDGLDVHEHSMHAYPYFGRKE</sequence>
<dbReference type="InterPro" id="IPR002229">
    <property type="entry name" value="RhesusRHD"/>
</dbReference>
<feature type="transmembrane region" description="Helical" evidence="8">
    <location>
        <begin position="100"/>
        <end position="119"/>
    </location>
</feature>
<evidence type="ECO:0000313" key="11">
    <source>
        <dbReference type="Proteomes" id="UP000027821"/>
    </source>
</evidence>
<feature type="transmembrane region" description="Helical" evidence="8">
    <location>
        <begin position="126"/>
        <end position="147"/>
    </location>
</feature>
<evidence type="ECO:0000256" key="4">
    <source>
        <dbReference type="ARBA" id="ARBA00022692"/>
    </source>
</evidence>
<dbReference type="GO" id="GO:0008519">
    <property type="term" value="F:ammonium channel activity"/>
    <property type="evidence" value="ECO:0007669"/>
    <property type="project" value="InterPro"/>
</dbReference>
<evidence type="ECO:0000256" key="6">
    <source>
        <dbReference type="ARBA" id="ARBA00023136"/>
    </source>
</evidence>
<evidence type="ECO:0000259" key="9">
    <source>
        <dbReference type="Pfam" id="PF00909"/>
    </source>
</evidence>
<reference evidence="10 11" key="1">
    <citation type="submission" date="2014-04" db="EMBL/GenBank/DDBJ databases">
        <title>Characterization and application of a salt tolerant electro-active bacterium.</title>
        <authorList>
            <person name="Yang L."/>
            <person name="Wei S."/>
            <person name="Tay Q.X.M."/>
        </authorList>
    </citation>
    <scope>NUCLEOTIDE SEQUENCE [LARGE SCALE GENOMIC DNA]</scope>
    <source>
        <strain evidence="10 11">LY1</strain>
    </source>
</reference>
<dbReference type="GO" id="GO:0097272">
    <property type="term" value="P:ammonium homeostasis"/>
    <property type="evidence" value="ECO:0007669"/>
    <property type="project" value="TreeGrafter"/>
</dbReference>
<keyword evidence="7 8" id="KW-0924">Ammonia transport</keyword>
<dbReference type="PRINTS" id="PR00342">
    <property type="entry name" value="RHESUSRHD"/>
</dbReference>
<feature type="transmembrane region" description="Helical" evidence="8">
    <location>
        <begin position="346"/>
        <end position="368"/>
    </location>
</feature>
<comment type="subcellular location">
    <subcellularLocation>
        <location evidence="8">Cell membrane</location>
        <topology evidence="8">Multi-pass membrane protein</topology>
    </subcellularLocation>
    <subcellularLocation>
        <location evidence="1">Membrane</location>
        <topology evidence="1">Multi-pass membrane protein</topology>
    </subcellularLocation>
</comment>
<evidence type="ECO:0000256" key="3">
    <source>
        <dbReference type="ARBA" id="ARBA00022448"/>
    </source>
</evidence>
<dbReference type="RefSeq" id="WP_035074774.1">
    <property type="nucleotide sequence ID" value="NZ_JMIH01000022.1"/>
</dbReference>
<keyword evidence="11" id="KW-1185">Reference proteome</keyword>
<dbReference type="STRING" id="1048983.EL17_12380"/>
<keyword evidence="4 8" id="KW-0812">Transmembrane</keyword>
<keyword evidence="6 8" id="KW-0472">Membrane</keyword>
<keyword evidence="3 8" id="KW-0813">Transport</keyword>
<feature type="transmembrane region" description="Helical" evidence="8">
    <location>
        <begin position="167"/>
        <end position="184"/>
    </location>
</feature>
<feature type="domain" description="Ammonium transporter AmtB-like" evidence="9">
    <location>
        <begin position="11"/>
        <end position="398"/>
    </location>
</feature>
<feature type="transmembrane region" description="Helical" evidence="8">
    <location>
        <begin position="47"/>
        <end position="66"/>
    </location>
</feature>
<dbReference type="InterPro" id="IPR001905">
    <property type="entry name" value="Ammonium_transpt"/>
</dbReference>
<feature type="transmembrane region" description="Helical" evidence="8">
    <location>
        <begin position="290"/>
        <end position="308"/>
    </location>
</feature>
<comment type="similarity">
    <text evidence="2 8">Belongs to the ammonia transporter channel (TC 1.A.11.2) family.</text>
</comment>
<dbReference type="Pfam" id="PF00909">
    <property type="entry name" value="Ammonium_transp"/>
    <property type="match status" value="1"/>
</dbReference>
<protein>
    <recommendedName>
        <fullName evidence="8">Ammonium transporter</fullName>
    </recommendedName>
</protein>
<dbReference type="PANTHER" id="PTHR11730">
    <property type="entry name" value="AMMONIUM TRANSPORTER"/>
    <property type="match status" value="1"/>
</dbReference>
<feature type="transmembrane region" description="Helical" evidence="8">
    <location>
        <begin position="205"/>
        <end position="230"/>
    </location>
</feature>
<accession>A0A074KY88</accession>
<dbReference type="InterPro" id="IPR024041">
    <property type="entry name" value="NH4_transpt_AmtB-like_dom"/>
</dbReference>
<evidence type="ECO:0000256" key="5">
    <source>
        <dbReference type="ARBA" id="ARBA00022989"/>
    </source>
</evidence>
<evidence type="ECO:0000256" key="8">
    <source>
        <dbReference type="RuleBase" id="RU362002"/>
    </source>
</evidence>
<dbReference type="EMBL" id="JMIH01000022">
    <property type="protein sequence ID" value="KEO73150.1"/>
    <property type="molecule type" value="Genomic_DNA"/>
</dbReference>
<evidence type="ECO:0000313" key="10">
    <source>
        <dbReference type="EMBL" id="KEO73150.1"/>
    </source>
</evidence>
<gene>
    <name evidence="10" type="ORF">EL17_12380</name>
</gene>
<feature type="transmembrane region" description="Helical" evidence="8">
    <location>
        <begin position="12"/>
        <end position="35"/>
    </location>
</feature>
<dbReference type="GO" id="GO:0005886">
    <property type="term" value="C:plasma membrane"/>
    <property type="evidence" value="ECO:0007669"/>
    <property type="project" value="UniProtKB-SubCell"/>
</dbReference>
<dbReference type="SUPFAM" id="SSF111352">
    <property type="entry name" value="Ammonium transporter"/>
    <property type="match status" value="1"/>
</dbReference>